<comment type="similarity">
    <text evidence="2 12 13">Belongs to the ATPase A chain family.</text>
</comment>
<reference evidence="15" key="1">
    <citation type="submission" date="2016-05" db="EMBL/GenBank/DDBJ databases">
        <title>Polynucleobacter sp. QLW-P1FAT50C-4 genome.</title>
        <authorList>
            <person name="Hahn M.W."/>
        </authorList>
    </citation>
    <scope>NUCLEOTIDE SEQUENCE [LARGE SCALE GENOMIC DNA]</scope>
    <source>
        <strain evidence="15">QLW-P1FAT50C-4</strain>
    </source>
</reference>
<feature type="transmembrane region" description="Helical" evidence="12">
    <location>
        <begin position="159"/>
        <end position="178"/>
    </location>
</feature>
<dbReference type="EMBL" id="CP015922">
    <property type="protein sequence ID" value="ANI98644.1"/>
    <property type="molecule type" value="Genomic_DNA"/>
</dbReference>
<evidence type="ECO:0000256" key="8">
    <source>
        <dbReference type="ARBA" id="ARBA00022989"/>
    </source>
</evidence>
<evidence type="ECO:0000256" key="12">
    <source>
        <dbReference type="HAMAP-Rule" id="MF_01393"/>
    </source>
</evidence>
<evidence type="ECO:0000256" key="3">
    <source>
        <dbReference type="ARBA" id="ARBA00022448"/>
    </source>
</evidence>
<dbReference type="PANTHER" id="PTHR42823">
    <property type="entry name" value="ATP SYNTHASE SUBUNIT A, CHLOROPLASTIC"/>
    <property type="match status" value="1"/>
</dbReference>
<keyword evidence="8 12" id="KW-1133">Transmembrane helix</keyword>
<keyword evidence="6 12" id="KW-0812">Transmembrane</keyword>
<comment type="function">
    <text evidence="12 13">Key component of the proton channel; it plays a direct role in the translocation of protons across the membrane.</text>
</comment>
<dbReference type="InterPro" id="IPR035908">
    <property type="entry name" value="F0_ATP_A_sf"/>
</dbReference>
<protein>
    <recommendedName>
        <fullName evidence="12 13">ATP synthase subunit a</fullName>
    </recommendedName>
    <alternativeName>
        <fullName evidence="12">ATP synthase F0 sector subunit a</fullName>
    </alternativeName>
    <alternativeName>
        <fullName evidence="12">F-ATPase subunit 6</fullName>
    </alternativeName>
</protein>
<dbReference type="AlphaFoldDB" id="A0A191UCA5"/>
<feature type="transmembrane region" description="Helical" evidence="12">
    <location>
        <begin position="229"/>
        <end position="247"/>
    </location>
</feature>
<evidence type="ECO:0000256" key="2">
    <source>
        <dbReference type="ARBA" id="ARBA00006810"/>
    </source>
</evidence>
<feature type="transmembrane region" description="Helical" evidence="12">
    <location>
        <begin position="267"/>
        <end position="289"/>
    </location>
</feature>
<evidence type="ECO:0000256" key="11">
    <source>
        <dbReference type="ARBA" id="ARBA00023310"/>
    </source>
</evidence>
<dbReference type="Pfam" id="PF00119">
    <property type="entry name" value="ATP-synt_A"/>
    <property type="match status" value="1"/>
</dbReference>
<feature type="transmembrane region" description="Helical" evidence="12">
    <location>
        <begin position="54"/>
        <end position="72"/>
    </location>
</feature>
<dbReference type="InterPro" id="IPR023011">
    <property type="entry name" value="ATP_synth_F0_asu_AS"/>
</dbReference>
<dbReference type="GO" id="GO:0046933">
    <property type="term" value="F:proton-transporting ATP synthase activity, rotational mechanism"/>
    <property type="evidence" value="ECO:0007669"/>
    <property type="project" value="UniProtKB-UniRule"/>
</dbReference>
<dbReference type="NCBIfam" id="NF004477">
    <property type="entry name" value="PRK05815.1-1"/>
    <property type="match status" value="1"/>
</dbReference>
<dbReference type="OrthoDB" id="9789241at2"/>
<dbReference type="GO" id="GO:0045259">
    <property type="term" value="C:proton-transporting ATP synthase complex"/>
    <property type="evidence" value="ECO:0007669"/>
    <property type="project" value="UniProtKB-KW"/>
</dbReference>
<dbReference type="SUPFAM" id="SSF81336">
    <property type="entry name" value="F1F0 ATP synthase subunit A"/>
    <property type="match status" value="1"/>
</dbReference>
<evidence type="ECO:0000256" key="13">
    <source>
        <dbReference type="RuleBase" id="RU000483"/>
    </source>
</evidence>
<keyword evidence="5 12" id="KW-0138">CF(0)</keyword>
<evidence type="ECO:0000256" key="7">
    <source>
        <dbReference type="ARBA" id="ARBA00022781"/>
    </source>
</evidence>
<proteinExistence type="inferred from homology"/>
<dbReference type="InterPro" id="IPR000568">
    <property type="entry name" value="ATP_synth_F0_asu"/>
</dbReference>
<comment type="subcellular location">
    <subcellularLocation>
        <location evidence="12 13">Cell membrane</location>
        <topology evidence="12 13">Multi-pass membrane protein</topology>
    </subcellularLocation>
    <subcellularLocation>
        <location evidence="1">Membrane</location>
        <topology evidence="1">Multi-pass membrane protein</topology>
    </subcellularLocation>
</comment>
<keyword evidence="9 12" id="KW-0406">Ion transport</keyword>
<evidence type="ECO:0000256" key="1">
    <source>
        <dbReference type="ARBA" id="ARBA00004141"/>
    </source>
</evidence>
<dbReference type="NCBIfam" id="TIGR01131">
    <property type="entry name" value="ATP_synt_6_or_A"/>
    <property type="match status" value="1"/>
</dbReference>
<keyword evidence="7 12" id="KW-0375">Hydrogen ion transport</keyword>
<evidence type="ECO:0000256" key="5">
    <source>
        <dbReference type="ARBA" id="ARBA00022547"/>
    </source>
</evidence>
<feature type="transmembrane region" description="Helical" evidence="12">
    <location>
        <begin position="108"/>
        <end position="126"/>
    </location>
</feature>
<organism evidence="14 15">
    <name type="scientific">Polynucleobacter wuianus</name>
    <dbReference type="NCBI Taxonomy" id="1743168"/>
    <lineage>
        <taxon>Bacteria</taxon>
        <taxon>Pseudomonadati</taxon>
        <taxon>Pseudomonadota</taxon>
        <taxon>Betaproteobacteria</taxon>
        <taxon>Burkholderiales</taxon>
        <taxon>Burkholderiaceae</taxon>
        <taxon>Polynucleobacter</taxon>
    </lineage>
</organism>
<keyword evidence="3 12" id="KW-0813">Transport</keyword>
<keyword evidence="11 12" id="KW-0066">ATP synthesis</keyword>
<keyword evidence="4 12" id="KW-1003">Cell membrane</keyword>
<evidence type="ECO:0000256" key="4">
    <source>
        <dbReference type="ARBA" id="ARBA00022475"/>
    </source>
</evidence>
<dbReference type="CDD" id="cd00310">
    <property type="entry name" value="ATP-synt_Fo_a_6"/>
    <property type="match status" value="1"/>
</dbReference>
<dbReference type="RefSeq" id="WP_068947667.1">
    <property type="nucleotide sequence ID" value="NZ_CP015922.1"/>
</dbReference>
<evidence type="ECO:0000256" key="10">
    <source>
        <dbReference type="ARBA" id="ARBA00023136"/>
    </source>
</evidence>
<keyword evidence="15" id="KW-1185">Reference proteome</keyword>
<evidence type="ECO:0000313" key="14">
    <source>
        <dbReference type="EMBL" id="ANI98644.1"/>
    </source>
</evidence>
<sequence length="296" mass="32686">MSSEVNAAAEVGHHAATEALTPTAYIAEHLQNLNNIGGPQASIIDFSVIHFDTMFWTTLMGLITVLLLVIAARRASPGVPGRFQCLVEMLVEMVETQSKGIVHGDRSYIAPLALFVFCWIILLNTLDLVPVDWIVGVNHFIEGYGVHVPHHKIVPTTDLNATLGMSFSVLLLVFFYSFKVKGFGGFMHELVSAPFGAKWYLAPFNLILNIIEYVAKGVSLGMRLFGNMYAGELIFLLIALLGSMWTFNLDLYMLGFVGNVLAGSAWAIFHILVILLQAFIFMMLTLVYIGQAHSHH</sequence>
<name>A0A191UCA5_9BURK</name>
<dbReference type="PANTHER" id="PTHR42823:SF3">
    <property type="entry name" value="ATP SYNTHASE SUBUNIT A, CHLOROPLASTIC"/>
    <property type="match status" value="1"/>
</dbReference>
<dbReference type="FunFam" id="1.20.120.220:FF:000002">
    <property type="entry name" value="ATP synthase subunit a"/>
    <property type="match status" value="1"/>
</dbReference>
<dbReference type="STRING" id="1743168.A8O14_00085"/>
<dbReference type="HAMAP" id="MF_01393">
    <property type="entry name" value="ATP_synth_a_bact"/>
    <property type="match status" value="1"/>
</dbReference>
<dbReference type="KEGG" id="pwu:A8O14_00085"/>
<gene>
    <name evidence="12" type="primary">atpB</name>
    <name evidence="14" type="ORF">A8O14_00085</name>
</gene>
<dbReference type="GO" id="GO:0042777">
    <property type="term" value="P:proton motive force-driven plasma membrane ATP synthesis"/>
    <property type="evidence" value="ECO:0007669"/>
    <property type="project" value="TreeGrafter"/>
</dbReference>
<dbReference type="Proteomes" id="UP000078463">
    <property type="component" value="Chromosome"/>
</dbReference>
<evidence type="ECO:0000256" key="9">
    <source>
        <dbReference type="ARBA" id="ARBA00023065"/>
    </source>
</evidence>
<dbReference type="GO" id="GO:0005886">
    <property type="term" value="C:plasma membrane"/>
    <property type="evidence" value="ECO:0007669"/>
    <property type="project" value="UniProtKB-SubCell"/>
</dbReference>
<dbReference type="InterPro" id="IPR045082">
    <property type="entry name" value="ATP_syn_F0_a_bact/chloroplast"/>
</dbReference>
<evidence type="ECO:0000313" key="15">
    <source>
        <dbReference type="Proteomes" id="UP000078463"/>
    </source>
</evidence>
<dbReference type="PROSITE" id="PS00449">
    <property type="entry name" value="ATPASE_A"/>
    <property type="match status" value="1"/>
</dbReference>
<accession>A0A191UCA5</accession>
<dbReference type="Gene3D" id="1.20.120.220">
    <property type="entry name" value="ATP synthase, F0 complex, subunit A"/>
    <property type="match status" value="1"/>
</dbReference>
<keyword evidence="10 12" id="KW-0472">Membrane</keyword>
<evidence type="ECO:0000256" key="6">
    <source>
        <dbReference type="ARBA" id="ARBA00022692"/>
    </source>
</evidence>